<keyword evidence="1" id="KW-0812">Transmembrane</keyword>
<keyword evidence="5" id="KW-1185">Reference proteome</keyword>
<dbReference type="OrthoDB" id="143710at2"/>
<dbReference type="RefSeq" id="WP_083030670.1">
    <property type="nucleotide sequence ID" value="NZ_MVHS01000018.1"/>
</dbReference>
<dbReference type="InterPro" id="IPR048389">
    <property type="entry name" value="YciQ-like_C"/>
</dbReference>
<dbReference type="AlphaFoldDB" id="A0A1X0DEL0"/>
<keyword evidence="1" id="KW-0472">Membrane</keyword>
<evidence type="ECO:0000259" key="3">
    <source>
        <dbReference type="Pfam" id="PF20990"/>
    </source>
</evidence>
<name>A0A1X0DEL0_9MYCO</name>
<reference evidence="4 5" key="1">
    <citation type="submission" date="2016-12" db="EMBL/GenBank/DDBJ databases">
        <title>The new phylogeny of genus Mycobacterium.</title>
        <authorList>
            <person name="Tortoli E."/>
            <person name="Trovato A."/>
            <person name="Cirillo D.M."/>
        </authorList>
    </citation>
    <scope>NUCLEOTIDE SEQUENCE [LARGE SCALE GENOMIC DNA]</scope>
    <source>
        <strain evidence="4 5">DSM 45130</strain>
    </source>
</reference>
<organism evidence="4 5">
    <name type="scientific">Mycolicibacterium insubricum</name>
    <dbReference type="NCBI Taxonomy" id="444597"/>
    <lineage>
        <taxon>Bacteria</taxon>
        <taxon>Bacillati</taxon>
        <taxon>Actinomycetota</taxon>
        <taxon>Actinomycetes</taxon>
        <taxon>Mycobacteriales</taxon>
        <taxon>Mycobacteriaceae</taxon>
        <taxon>Mycolicibacterium</taxon>
    </lineage>
</organism>
<feature type="domain" description="DUF2207" evidence="2">
    <location>
        <begin position="45"/>
        <end position="242"/>
    </location>
</feature>
<dbReference type="Pfam" id="PF09972">
    <property type="entry name" value="DUF2207"/>
    <property type="match status" value="1"/>
</dbReference>
<dbReference type="Pfam" id="PF20990">
    <property type="entry name" value="DUF2207_C"/>
    <property type="match status" value="1"/>
</dbReference>
<accession>A0A1X0DEL0</accession>
<evidence type="ECO:0000259" key="2">
    <source>
        <dbReference type="Pfam" id="PF09972"/>
    </source>
</evidence>
<feature type="non-terminal residue" evidence="4">
    <location>
        <position position="540"/>
    </location>
</feature>
<sequence length="540" mass="57072">MLRILARVLRWALALGLLAIAVLWPLLAGGTDSAGAVAEDDPVVITELQADFQVGADGTMAATETVTGYFPPGRHGLFRFWDTTNPNEPGVRQRPILDSVTVDGDPARTELSTRTGERLLVAKIGDPDIVLTPGLHVYQLRYRIPGVLDPGDTGADRRFASGTGDTAPTATAFYWNVVAPAWNNRIDHASITVTLPGEITGAQCSVGLGLGRACDDLSITGHTLTVEATALRPHTPVTVRAGVDVPTPERLVLPWGQRWDAILGTSVAGVQVVLGLTLAAAVIGVAAVRATREPAPGFPLQYAPPPGLGPVQCEYLRTESVPPGALAATLLHLAERGVVSLTRRSADDWKVTTVPGAPFASIDPVGRAVAGALNLDQPGGKFSANGTAKAGEKLRAAGNTLDSAVRKWARDAGLLVPRRSEWLVRVANVVALILLVLASIRWLGAPTMWVLPFGAFFYASAPGWLPGVGTRRTAEGRRVWSTAEGFHRMLATDSAPARFDFSARNDLYTAYLPFAAAARGGIRAGEHGDHLVARRGDEAA</sequence>
<dbReference type="InterPro" id="IPR018702">
    <property type="entry name" value="DUF2207"/>
</dbReference>
<comment type="caution">
    <text evidence="4">The sequence shown here is derived from an EMBL/GenBank/DDBJ whole genome shotgun (WGS) entry which is preliminary data.</text>
</comment>
<evidence type="ECO:0000256" key="1">
    <source>
        <dbReference type="SAM" id="Phobius"/>
    </source>
</evidence>
<feature type="transmembrane region" description="Helical" evidence="1">
    <location>
        <begin position="422"/>
        <end position="443"/>
    </location>
</feature>
<evidence type="ECO:0000313" key="4">
    <source>
        <dbReference type="EMBL" id="ORA70836.1"/>
    </source>
</evidence>
<dbReference type="EMBL" id="MVHS01000018">
    <property type="protein sequence ID" value="ORA70836.1"/>
    <property type="molecule type" value="Genomic_DNA"/>
</dbReference>
<dbReference type="Proteomes" id="UP000192801">
    <property type="component" value="Unassembled WGS sequence"/>
</dbReference>
<dbReference type="STRING" id="444597.BST26_10045"/>
<keyword evidence="1" id="KW-1133">Transmembrane helix</keyword>
<protein>
    <recommendedName>
        <fullName evidence="6">DUF2207 domain-containing protein</fullName>
    </recommendedName>
</protein>
<evidence type="ECO:0000313" key="5">
    <source>
        <dbReference type="Proteomes" id="UP000192801"/>
    </source>
</evidence>
<evidence type="ECO:0008006" key="6">
    <source>
        <dbReference type="Google" id="ProtNLM"/>
    </source>
</evidence>
<proteinExistence type="predicted"/>
<feature type="transmembrane region" description="Helical" evidence="1">
    <location>
        <begin position="449"/>
        <end position="468"/>
    </location>
</feature>
<gene>
    <name evidence="4" type="ORF">BST26_10045</name>
</gene>
<feature type="transmembrane region" description="Helical" evidence="1">
    <location>
        <begin position="268"/>
        <end position="288"/>
    </location>
</feature>
<feature type="domain" description="Predicted membrane protein YciQ-like C-terminal" evidence="3">
    <location>
        <begin position="302"/>
        <end position="517"/>
    </location>
</feature>